<evidence type="ECO:0000313" key="2">
    <source>
        <dbReference type="EMBL" id="RMY49781.1"/>
    </source>
</evidence>
<dbReference type="AlphaFoldDB" id="A0A3M7CCE2"/>
<dbReference type="OrthoDB" id="5399555at2759"/>
<dbReference type="EMBL" id="QWIN01000568">
    <property type="protein sequence ID" value="RMY49781.1"/>
    <property type="molecule type" value="Genomic_DNA"/>
</dbReference>
<comment type="caution">
    <text evidence="2">The sequence shown here is derived from an EMBL/GenBank/DDBJ whole genome shotgun (WGS) entry which is preliminary data.</text>
</comment>
<dbReference type="Proteomes" id="UP000270230">
    <property type="component" value="Unassembled WGS sequence"/>
</dbReference>
<accession>A0A3M7CCE2</accession>
<evidence type="ECO:0000256" key="1">
    <source>
        <dbReference type="SAM" id="MobiDB-lite"/>
    </source>
</evidence>
<proteinExistence type="predicted"/>
<evidence type="ECO:0000313" key="3">
    <source>
        <dbReference type="Proteomes" id="UP000270230"/>
    </source>
</evidence>
<reference evidence="2 3" key="1">
    <citation type="journal article" date="2018" name="BMC Genomics">
        <title>Genomic evidence for intraspecific hybridization in a clonal and extremely halotolerant yeast.</title>
        <authorList>
            <person name="Gostincar C."/>
            <person name="Stajich J.E."/>
            <person name="Zupancic J."/>
            <person name="Zalar P."/>
            <person name="Gunde-Cimerman N."/>
        </authorList>
    </citation>
    <scope>NUCLEOTIDE SEQUENCE [LARGE SCALE GENOMIC DNA]</scope>
    <source>
        <strain evidence="2 3">EXF-151</strain>
    </source>
</reference>
<feature type="region of interest" description="Disordered" evidence="1">
    <location>
        <begin position="136"/>
        <end position="155"/>
    </location>
</feature>
<dbReference type="VEuPathDB" id="FungiDB:BTJ68_12507"/>
<organism evidence="2 3">
    <name type="scientific">Hortaea werneckii</name>
    <name type="common">Black yeast</name>
    <name type="synonym">Cladosporium werneckii</name>
    <dbReference type="NCBI Taxonomy" id="91943"/>
    <lineage>
        <taxon>Eukaryota</taxon>
        <taxon>Fungi</taxon>
        <taxon>Dikarya</taxon>
        <taxon>Ascomycota</taxon>
        <taxon>Pezizomycotina</taxon>
        <taxon>Dothideomycetes</taxon>
        <taxon>Dothideomycetidae</taxon>
        <taxon>Mycosphaerellales</taxon>
        <taxon>Teratosphaeriaceae</taxon>
        <taxon>Hortaea</taxon>
    </lineage>
</organism>
<protein>
    <submittedName>
        <fullName evidence="2">Uncharacterized protein</fullName>
    </submittedName>
</protein>
<feature type="compositionally biased region" description="Low complexity" evidence="1">
    <location>
        <begin position="34"/>
        <end position="49"/>
    </location>
</feature>
<sequence length="155" mass="16829">MAVAIQQASQTDARFGTYSGAPSLHPSLAPTFETQTTSNRSSTNRASQQAYLMPQNEKGQSPYGQAGQEAIASSSTLSSTTDPKAQDIKSWSSAFARMQDERLDKQRYEMSGNKSEEVSKLALGAKVERALARRMTGQDAQFTNQEKGSLEVEAN</sequence>
<feature type="compositionally biased region" description="Polar residues" evidence="1">
    <location>
        <begin position="1"/>
        <end position="12"/>
    </location>
</feature>
<feature type="compositionally biased region" description="Polar residues" evidence="1">
    <location>
        <begin position="138"/>
        <end position="147"/>
    </location>
</feature>
<name>A0A3M7CCE2_HORWE</name>
<gene>
    <name evidence="2" type="ORF">D0865_07293</name>
</gene>
<feature type="region of interest" description="Disordered" evidence="1">
    <location>
        <begin position="1"/>
        <end position="88"/>
    </location>
</feature>